<dbReference type="Gene3D" id="3.40.30.10">
    <property type="entry name" value="Glutaredoxin"/>
    <property type="match status" value="1"/>
</dbReference>
<proteinExistence type="predicted"/>
<keyword evidence="3" id="KW-1185">Reference proteome</keyword>
<evidence type="ECO:0000259" key="1">
    <source>
        <dbReference type="PROSITE" id="PS50404"/>
    </source>
</evidence>
<dbReference type="SUPFAM" id="SSF52833">
    <property type="entry name" value="Thioredoxin-like"/>
    <property type="match status" value="1"/>
</dbReference>
<organism evidence="2 3">
    <name type="scientific">Vibrio genomosp. F10</name>
    <dbReference type="NCBI Taxonomy" id="723171"/>
    <lineage>
        <taxon>Bacteria</taxon>
        <taxon>Pseudomonadati</taxon>
        <taxon>Pseudomonadota</taxon>
        <taxon>Gammaproteobacteria</taxon>
        <taxon>Vibrionales</taxon>
        <taxon>Vibrionaceae</taxon>
        <taxon>Vibrio</taxon>
    </lineage>
</organism>
<dbReference type="GO" id="GO:0016034">
    <property type="term" value="F:maleylacetoacetate isomerase activity"/>
    <property type="evidence" value="ECO:0007669"/>
    <property type="project" value="TreeGrafter"/>
</dbReference>
<sequence>MKLIIGNQNYSSWSLRAWLIFAQYDVNIEVSKLKLYTEEFYQKLSGVTPAGKVPVLIDNGVSIWDSLAILEYVNEAFLEGKAWPEDRYLRAQARAISAEMHSGFMSLRSELPMNCRANRKVELSPEAINEIARVEQLWSAQMACYPGGWLFGEWSIADAMYAPLALRFQSYGVELSAQAKQYQIKVLNSSAVKRWLAEANEETEVVKEAER</sequence>
<reference evidence="3" key="1">
    <citation type="submission" date="2016-06" db="EMBL/GenBank/DDBJ databases">
        <authorList>
            <person name="Hehemann J.-H."/>
            <person name="Arevalo P."/>
            <person name="Datta M.S."/>
            <person name="Polz M.F."/>
        </authorList>
    </citation>
    <scope>NUCLEOTIDE SEQUENCE [LARGE SCALE GENOMIC DNA]</scope>
    <source>
        <strain evidence="3">9CSC122</strain>
    </source>
</reference>
<dbReference type="InterPro" id="IPR040079">
    <property type="entry name" value="Glutathione_S-Trfase"/>
</dbReference>
<gene>
    <name evidence="2" type="ORF">A6E14_11775</name>
</gene>
<dbReference type="PANTHER" id="PTHR42673:SF4">
    <property type="entry name" value="MALEYLACETOACETATE ISOMERASE"/>
    <property type="match status" value="1"/>
</dbReference>
<dbReference type="SUPFAM" id="SSF47616">
    <property type="entry name" value="GST C-terminal domain-like"/>
    <property type="match status" value="1"/>
</dbReference>
<dbReference type="InterPro" id="IPR036249">
    <property type="entry name" value="Thioredoxin-like_sf"/>
</dbReference>
<dbReference type="Proteomes" id="UP000093173">
    <property type="component" value="Unassembled WGS sequence"/>
</dbReference>
<dbReference type="EMBL" id="MAJZ01000581">
    <property type="protein sequence ID" value="OCH75016.1"/>
    <property type="molecule type" value="Genomic_DNA"/>
</dbReference>
<dbReference type="SFLD" id="SFLDS00019">
    <property type="entry name" value="Glutathione_Transferase_(cytos"/>
    <property type="match status" value="1"/>
</dbReference>
<dbReference type="PROSITE" id="PS50404">
    <property type="entry name" value="GST_NTER"/>
    <property type="match status" value="1"/>
</dbReference>
<evidence type="ECO:0000313" key="3">
    <source>
        <dbReference type="Proteomes" id="UP000093173"/>
    </source>
</evidence>
<dbReference type="InterPro" id="IPR004045">
    <property type="entry name" value="Glutathione_S-Trfase_N"/>
</dbReference>
<dbReference type="InterPro" id="IPR036282">
    <property type="entry name" value="Glutathione-S-Trfase_C_sf"/>
</dbReference>
<dbReference type="GO" id="GO:0006749">
    <property type="term" value="P:glutathione metabolic process"/>
    <property type="evidence" value="ECO:0007669"/>
    <property type="project" value="TreeGrafter"/>
</dbReference>
<dbReference type="Pfam" id="PF13409">
    <property type="entry name" value="GST_N_2"/>
    <property type="match status" value="1"/>
</dbReference>
<dbReference type="GO" id="GO:0006559">
    <property type="term" value="P:L-phenylalanine catabolic process"/>
    <property type="evidence" value="ECO:0007669"/>
    <property type="project" value="TreeGrafter"/>
</dbReference>
<protein>
    <submittedName>
        <fullName evidence="2">Glutathione S-transferase</fullName>
    </submittedName>
</protein>
<dbReference type="AlphaFoldDB" id="A0A1B9QXQ3"/>
<dbReference type="PANTHER" id="PTHR42673">
    <property type="entry name" value="MALEYLACETOACETATE ISOMERASE"/>
    <property type="match status" value="1"/>
</dbReference>
<dbReference type="Gene3D" id="1.20.1050.10">
    <property type="match status" value="1"/>
</dbReference>
<feature type="domain" description="GST N-terminal" evidence="1">
    <location>
        <begin position="1"/>
        <end position="81"/>
    </location>
</feature>
<evidence type="ECO:0000313" key="2">
    <source>
        <dbReference type="EMBL" id="OCH75016.1"/>
    </source>
</evidence>
<dbReference type="GO" id="GO:0004364">
    <property type="term" value="F:glutathione transferase activity"/>
    <property type="evidence" value="ECO:0007669"/>
    <property type="project" value="TreeGrafter"/>
</dbReference>
<name>A0A1B9QXQ3_9VIBR</name>
<dbReference type="CDD" id="cd03043">
    <property type="entry name" value="GST_N_1"/>
    <property type="match status" value="1"/>
</dbReference>
<dbReference type="CDD" id="cd03194">
    <property type="entry name" value="GST_C_3"/>
    <property type="match status" value="1"/>
</dbReference>
<keyword evidence="2" id="KW-0808">Transferase</keyword>
<comment type="caution">
    <text evidence="2">The sequence shown here is derived from an EMBL/GenBank/DDBJ whole genome shotgun (WGS) entry which is preliminary data.</text>
</comment>
<accession>A0A1B9QXQ3</accession>
<dbReference type="RefSeq" id="WP_017033979.1">
    <property type="nucleotide sequence ID" value="NZ_JBNGCH010000581.1"/>
</dbReference>